<accession>A0ABP2HA99</accession>
<proteinExistence type="predicted"/>
<gene>
    <name evidence="1" type="ORF">VIA_000060</name>
</gene>
<evidence type="ECO:0000313" key="1">
    <source>
        <dbReference type="EMBL" id="EEX95528.1"/>
    </source>
</evidence>
<dbReference type="Proteomes" id="UP000003515">
    <property type="component" value="Unassembled WGS sequence"/>
</dbReference>
<evidence type="ECO:0000313" key="2">
    <source>
        <dbReference type="Proteomes" id="UP000003515"/>
    </source>
</evidence>
<sequence length="46" mass="5514">MAFLYLEKRTTTIVYRDGIAGKVLSEQRANIYNKLNSWFERQSRMD</sequence>
<reference evidence="1 2" key="1">
    <citation type="submission" date="2009-10" db="EMBL/GenBank/DDBJ databases">
        <authorList>
            <consortium name="Los Alamos National Laboratory (LANL)"/>
            <consortium name="National Microbial Pathogen Data Resource (NMPDR)"/>
            <person name="Munk A.C."/>
            <person name="Chertkov O."/>
            <person name="Tapia R."/>
            <person name="Green L."/>
            <person name="Rogers Y."/>
            <person name="Detter J.C."/>
            <person name="Bruce D."/>
            <person name="Brettin T.S."/>
            <person name="Colwell R.R."/>
            <person name="Huq A."/>
            <person name="Grim C.J."/>
            <person name="Hasan N.A."/>
            <person name="Bartels D."/>
            <person name="Vonstein V."/>
        </authorList>
    </citation>
    <scope>NUCLEOTIDE SEQUENCE [LARGE SCALE GENOMIC DNA]</scope>
    <source>
        <strain evidence="1 2">CIP 102891</strain>
    </source>
</reference>
<name>A0ABP2HA99_VIBOR</name>
<comment type="caution">
    <text evidence="1">The sequence shown here is derived from an EMBL/GenBank/DDBJ whole genome shotgun (WGS) entry which is preliminary data.</text>
</comment>
<dbReference type="EMBL" id="ACZV01000001">
    <property type="protein sequence ID" value="EEX95528.1"/>
    <property type="molecule type" value="Genomic_DNA"/>
</dbReference>
<organism evidence="1 2">
    <name type="scientific">Vibrio orientalis CIP 102891 = ATCC 33934</name>
    <dbReference type="NCBI Taxonomy" id="675816"/>
    <lineage>
        <taxon>Bacteria</taxon>
        <taxon>Pseudomonadati</taxon>
        <taxon>Pseudomonadota</taxon>
        <taxon>Gammaproteobacteria</taxon>
        <taxon>Vibrionales</taxon>
        <taxon>Vibrionaceae</taxon>
        <taxon>Vibrio</taxon>
        <taxon>Vibrio oreintalis group</taxon>
    </lineage>
</organism>
<protein>
    <submittedName>
        <fullName evidence="1">Uncharacterized protein</fullName>
    </submittedName>
</protein>
<keyword evidence="2" id="KW-1185">Reference proteome</keyword>